<dbReference type="Pfam" id="PF08224">
    <property type="entry name" value="DUF1719"/>
    <property type="match status" value="1"/>
</dbReference>
<organism evidence="1">
    <name type="scientific">Triticum aestivum</name>
    <name type="common">Wheat</name>
    <dbReference type="NCBI Taxonomy" id="4565"/>
    <lineage>
        <taxon>Eukaryota</taxon>
        <taxon>Viridiplantae</taxon>
        <taxon>Streptophyta</taxon>
        <taxon>Embryophyta</taxon>
        <taxon>Tracheophyta</taxon>
        <taxon>Spermatophyta</taxon>
        <taxon>Magnoliopsida</taxon>
        <taxon>Liliopsida</taxon>
        <taxon>Poales</taxon>
        <taxon>Poaceae</taxon>
        <taxon>BOP clade</taxon>
        <taxon>Pooideae</taxon>
        <taxon>Triticodae</taxon>
        <taxon>Triticeae</taxon>
        <taxon>Triticinae</taxon>
        <taxon>Triticum</taxon>
    </lineage>
</organism>
<dbReference type="AlphaFoldDB" id="A0A077S7R7"/>
<dbReference type="PANTHER" id="PTHR33377">
    <property type="entry name" value="OS10G0134700 PROTEIN-RELATED"/>
    <property type="match status" value="1"/>
</dbReference>
<accession>A0A077S7R7</accession>
<evidence type="ECO:0000313" key="2">
    <source>
        <dbReference type="Proteomes" id="UP000019116"/>
    </source>
</evidence>
<dbReference type="Gramene" id="TraesCS3B03G1313400.1">
    <property type="protein sequence ID" value="TraesCS3B03G1313400.1.CDS1"/>
    <property type="gene ID" value="TraesCS3B03G1313400"/>
</dbReference>
<dbReference type="PANTHER" id="PTHR33377:SF11">
    <property type="entry name" value="OS04G0105900 PROTEIN"/>
    <property type="match status" value="1"/>
</dbReference>
<dbReference type="EnsemblPlants" id="TraesCS3B02G527200.1">
    <property type="protein sequence ID" value="TraesCS3B02G527200.1.cds1"/>
    <property type="gene ID" value="TraesCS3B02G527200"/>
</dbReference>
<evidence type="ECO:0000313" key="1">
    <source>
        <dbReference type="EnsemblPlants" id="TraesCS3B02G527200.1.cds1"/>
    </source>
</evidence>
<keyword evidence="2" id="KW-1185">Reference proteome</keyword>
<dbReference type="Proteomes" id="UP000019116">
    <property type="component" value="Chromosome 3B"/>
</dbReference>
<sequence>MAEMVKSVIVGEVVSRIISGIAPTSKNEGKSDEEAGGGGGLERLEMARIKMEAALQASDRWQITDMSLLHWRKKLKRAAQDCDNEARRCRQLSWEEHEAEQVVRKSSFPIRVAHATKAFISSRAGCNNDHSSAGSATAVAIRKFEWYAEGAGEFIKYVQLGGTPRQHLFFDPLIGHIFAGKRLVYELLHPGGRYQFFGVRSMSFEERGLEAMVSFVYEDCKMPNSSFCFGFMMRLSKSTDIIGTTVSCLRLVNPHFKSMADAIIKEITQLPTQDFSWVPTEVKNSHTEYWNSIHRTLTGWFRPDPLCCQGYDHDSVPLCCSGGDAKGNNGNKFMLSSEFPEPVCQMFLQRHISLSEYNNLLLPGPTTISGYEDTAPENFPPLKLGILFMPHDSLEEGPKSAGEGSAIEAIDGEKQGLTHANVHPHQLADILLPKAITHLYTNTQATTYQICWTSNHGSAHMCVEKTRTLKRCSGIRSTRRGRKLKSTSTRVRCHMQQIQQIREVQWKRLARDFLKLWTVRSSERLRSLFSAWIEQY</sequence>
<reference evidence="1" key="2">
    <citation type="submission" date="2018-10" db="UniProtKB">
        <authorList>
            <consortium name="EnsemblPlants"/>
        </authorList>
    </citation>
    <scope>IDENTIFICATION</scope>
</reference>
<protein>
    <submittedName>
        <fullName evidence="1">Uncharacterized protein</fullName>
    </submittedName>
</protein>
<dbReference type="InterPro" id="IPR013181">
    <property type="entry name" value="DUF1719"/>
</dbReference>
<proteinExistence type="predicted"/>
<dbReference type="HOGENOM" id="CLU_022287_0_1_1"/>
<reference evidence="1" key="1">
    <citation type="submission" date="2018-08" db="EMBL/GenBank/DDBJ databases">
        <authorList>
            <person name="Rossello M."/>
        </authorList>
    </citation>
    <scope>NUCLEOTIDE SEQUENCE [LARGE SCALE GENOMIC DNA]</scope>
    <source>
        <strain evidence="1">cv. Chinese Spring</strain>
    </source>
</reference>
<dbReference type="Gramene" id="TraesCS3B02G527200.1">
    <property type="protein sequence ID" value="TraesCS3B02G527200.1.cds1"/>
    <property type="gene ID" value="TraesCS3B02G527200"/>
</dbReference>
<dbReference type="OrthoDB" id="584137at2759"/>
<dbReference type="OMA" id="NSHTEYW"/>
<dbReference type="SMART" id="SM01157">
    <property type="entry name" value="DUF1719"/>
    <property type="match status" value="1"/>
</dbReference>
<name>A0A077S7R7_WHEAT</name>